<dbReference type="AlphaFoldDB" id="A0AAX2LPB6"/>
<evidence type="ECO:0000313" key="2">
    <source>
        <dbReference type="EMBL" id="SUP24453.1"/>
    </source>
</evidence>
<dbReference type="Proteomes" id="UP000057088">
    <property type="component" value="Chromosome 2"/>
</dbReference>
<evidence type="ECO:0000313" key="1">
    <source>
        <dbReference type="EMBL" id="AMF94499.1"/>
    </source>
</evidence>
<reference evidence="1" key="2">
    <citation type="submission" date="2018-01" db="EMBL/GenBank/DDBJ databases">
        <title>FDA dAtabase for Regulatory Grade micrObial Sequences (FDA-ARGOS): Supporting development and validation of Infectious Disease Dx tests.</title>
        <authorList>
            <person name="Hoffmann M."/>
            <person name="Allard M."/>
            <person name="Evans P."/>
            <person name="Brown E."/>
            <person name="Tallon L."/>
            <person name="Sadzewicz L."/>
            <person name="Sengamalay N."/>
            <person name="Ott S."/>
            <person name="Godinez A."/>
            <person name="Nagaraj S."/>
            <person name="Vyas G."/>
            <person name="Aluvathingal J."/>
            <person name="Nadendla S."/>
            <person name="Geyer C."/>
            <person name="Sichtig H."/>
        </authorList>
    </citation>
    <scope>NUCLEOTIDE SEQUENCE</scope>
    <source>
        <strain evidence="1">ATCC 33809</strain>
    </source>
</reference>
<keyword evidence="3" id="KW-1185">Reference proteome</keyword>
<gene>
    <name evidence="1" type="ORF">AL536_13595</name>
    <name evidence="2" type="ORF">NCTC11327_01463</name>
</gene>
<proteinExistence type="predicted"/>
<reference evidence="2 4" key="3">
    <citation type="submission" date="2018-06" db="EMBL/GenBank/DDBJ databases">
        <authorList>
            <consortium name="Pathogen Informatics"/>
            <person name="Doyle S."/>
        </authorList>
    </citation>
    <scope>NUCLEOTIDE SEQUENCE [LARGE SCALE GENOMIC DNA]</scope>
    <source>
        <strain evidence="2 4">NCTC11327</strain>
    </source>
</reference>
<evidence type="ECO:0000313" key="4">
    <source>
        <dbReference type="Proteomes" id="UP000254626"/>
    </source>
</evidence>
<organism evidence="2 4">
    <name type="scientific">Vibrio fluvialis</name>
    <dbReference type="NCBI Taxonomy" id="676"/>
    <lineage>
        <taxon>Bacteria</taxon>
        <taxon>Pseudomonadati</taxon>
        <taxon>Pseudomonadota</taxon>
        <taxon>Gammaproteobacteria</taxon>
        <taxon>Vibrionales</taxon>
        <taxon>Vibrionaceae</taxon>
        <taxon>Vibrio</taxon>
    </lineage>
</organism>
<dbReference type="EMBL" id="CP014035">
    <property type="protein sequence ID" value="AMF94499.1"/>
    <property type="molecule type" value="Genomic_DNA"/>
</dbReference>
<dbReference type="RefSeq" id="WP_061056526.1">
    <property type="nucleotide sequence ID" value="NZ_CABLBX010000001.1"/>
</dbReference>
<evidence type="ECO:0000313" key="3">
    <source>
        <dbReference type="Proteomes" id="UP000057088"/>
    </source>
</evidence>
<name>A0AAX2LPB6_VIBFL</name>
<dbReference type="EMBL" id="UHIP01000001">
    <property type="protein sequence ID" value="SUP24453.1"/>
    <property type="molecule type" value="Genomic_DNA"/>
</dbReference>
<dbReference type="Proteomes" id="UP000254626">
    <property type="component" value="Unassembled WGS sequence"/>
</dbReference>
<sequence length="164" mass="18582">MQSQTMKGKGMPDVISPLAGIVSAVRFLFHSDSEQHSMTRLNQGFTQMVNGLSLILGASEQILNDKIDSVIDTELSVLTESQLEEFEEFEQLVEMLRPLVLDRESGFPEDFRRSIARVIERAQILKDLERQMRDQETVSPSLTHINSLKGKTEVFMTVPGWKEA</sequence>
<dbReference type="GeneID" id="29385539"/>
<protein>
    <submittedName>
        <fullName evidence="2">Uncharacterized protein</fullName>
    </submittedName>
</protein>
<dbReference type="KEGG" id="vfl:AL536_13595"/>
<reference evidence="3" key="1">
    <citation type="submission" date="2015-12" db="EMBL/GenBank/DDBJ databases">
        <title>FDA dAtabase for Regulatory Grade micrObial Sequences (FDA-ARGOS): Supporting development and validation of Infectious Disease Dx tests.</title>
        <authorList>
            <person name="Hoffmann M."/>
            <person name="Allard M."/>
            <person name="Evans P."/>
            <person name="Brown E."/>
            <person name="Tallon L.J."/>
            <person name="Sadzewicz L."/>
            <person name="Sengamalay N."/>
            <person name="Ott S."/>
            <person name="Godinez A."/>
            <person name="Nagaraj S."/>
            <person name="Vyas G."/>
            <person name="Aluvathingal J."/>
            <person name="Nadendla S."/>
            <person name="Geyer C."/>
            <person name="Sichtig H."/>
        </authorList>
    </citation>
    <scope>NUCLEOTIDE SEQUENCE [LARGE SCALE GENOMIC DNA]</scope>
    <source>
        <strain evidence="3">ATCC 33809</strain>
    </source>
</reference>
<accession>A0AAX2LPB6</accession>